<evidence type="ECO:0000313" key="3">
    <source>
        <dbReference type="Proteomes" id="UP000199584"/>
    </source>
</evidence>
<sequence length="154" mass="16760">MLKKFISRKGYTLVELAVVMLIISLVAAVAVPNLNKSYARRSLQSAALQLQQEIRTLGQISMQRETSGYYITFDLDNDSYTIHGPDGARTVAVPAGVDITHTNFNNHVINFSLRGTPTAGGLVTLQSDVTGDFKYVIVTPITGRTRVSDTPSNS</sequence>
<dbReference type="STRING" id="39060.SAMN05660706_10883"/>
<keyword evidence="1" id="KW-0812">Transmembrane</keyword>
<gene>
    <name evidence="2" type="ORF">SAMN05660706_10883</name>
</gene>
<evidence type="ECO:0000256" key="1">
    <source>
        <dbReference type="SAM" id="Phobius"/>
    </source>
</evidence>
<protein>
    <submittedName>
        <fullName evidence="2">Prepilin-type N-terminal cleavage/methylation domain-containing protein</fullName>
    </submittedName>
</protein>
<dbReference type="Pfam" id="PF07963">
    <property type="entry name" value="N_methyl"/>
    <property type="match status" value="1"/>
</dbReference>
<evidence type="ECO:0000313" key="2">
    <source>
        <dbReference type="EMBL" id="SFR02865.1"/>
    </source>
</evidence>
<keyword evidence="3" id="KW-1185">Reference proteome</keyword>
<dbReference type="InterPro" id="IPR012902">
    <property type="entry name" value="N_methyl_site"/>
</dbReference>
<reference evidence="3" key="1">
    <citation type="submission" date="2016-10" db="EMBL/GenBank/DDBJ databases">
        <authorList>
            <person name="Varghese N."/>
            <person name="Submissions S."/>
        </authorList>
    </citation>
    <scope>NUCLEOTIDE SEQUENCE [LARGE SCALE GENOMIC DNA]</scope>
    <source>
        <strain evidence="3">DSM 3669</strain>
    </source>
</reference>
<keyword evidence="1" id="KW-0472">Membrane</keyword>
<organism evidence="2 3">
    <name type="scientific">Desulfoscipio geothermicus DSM 3669</name>
    <dbReference type="NCBI Taxonomy" id="1121426"/>
    <lineage>
        <taxon>Bacteria</taxon>
        <taxon>Bacillati</taxon>
        <taxon>Bacillota</taxon>
        <taxon>Clostridia</taxon>
        <taxon>Eubacteriales</taxon>
        <taxon>Desulfallaceae</taxon>
        <taxon>Desulfoscipio</taxon>
    </lineage>
</organism>
<dbReference type="InterPro" id="IPR045584">
    <property type="entry name" value="Pilin-like"/>
</dbReference>
<dbReference type="OrthoDB" id="1808878at2"/>
<name>A0A1I6DBN6_9FIRM</name>
<keyword evidence="1" id="KW-1133">Transmembrane helix</keyword>
<dbReference type="SUPFAM" id="SSF54523">
    <property type="entry name" value="Pili subunits"/>
    <property type="match status" value="1"/>
</dbReference>
<dbReference type="AlphaFoldDB" id="A0A1I6DBN6"/>
<dbReference type="Proteomes" id="UP000199584">
    <property type="component" value="Unassembled WGS sequence"/>
</dbReference>
<proteinExistence type="predicted"/>
<dbReference type="Gene3D" id="3.30.700.10">
    <property type="entry name" value="Glycoprotein, Type 4 Pilin"/>
    <property type="match status" value="1"/>
</dbReference>
<feature type="transmembrane region" description="Helical" evidence="1">
    <location>
        <begin position="12"/>
        <end position="31"/>
    </location>
</feature>
<dbReference type="RefSeq" id="WP_092482651.1">
    <property type="nucleotide sequence ID" value="NZ_FOYM01000008.1"/>
</dbReference>
<dbReference type="PROSITE" id="PS00409">
    <property type="entry name" value="PROKAR_NTER_METHYL"/>
    <property type="match status" value="1"/>
</dbReference>
<dbReference type="EMBL" id="FOYM01000008">
    <property type="protein sequence ID" value="SFR02865.1"/>
    <property type="molecule type" value="Genomic_DNA"/>
</dbReference>
<dbReference type="NCBIfam" id="TIGR02532">
    <property type="entry name" value="IV_pilin_GFxxxE"/>
    <property type="match status" value="1"/>
</dbReference>
<accession>A0A1I6DBN6</accession>